<reference evidence="3" key="1">
    <citation type="journal article" date="2020" name="mSystems">
        <title>Genome- and Community-Level Interaction Insights into Carbon Utilization and Element Cycling Functions of Hydrothermarchaeota in Hydrothermal Sediment.</title>
        <authorList>
            <person name="Zhou Z."/>
            <person name="Liu Y."/>
            <person name="Xu W."/>
            <person name="Pan J."/>
            <person name="Luo Z.H."/>
            <person name="Li M."/>
        </authorList>
    </citation>
    <scope>NUCLEOTIDE SEQUENCE [LARGE SCALE GENOMIC DNA]</scope>
    <source>
        <strain evidence="3">SpSt-776</strain>
    </source>
</reference>
<feature type="signal peptide" evidence="2">
    <location>
        <begin position="1"/>
        <end position="25"/>
    </location>
</feature>
<feature type="chain" id="PRO_5027738582" description="DUF4398 domain-containing protein" evidence="2">
    <location>
        <begin position="26"/>
        <end position="175"/>
    </location>
</feature>
<dbReference type="AlphaFoldDB" id="A0A7C3SIZ7"/>
<protein>
    <recommendedName>
        <fullName evidence="4">DUF4398 domain-containing protein</fullName>
    </recommendedName>
</protein>
<evidence type="ECO:0000256" key="2">
    <source>
        <dbReference type="SAM" id="SignalP"/>
    </source>
</evidence>
<feature type="compositionally biased region" description="Basic and acidic residues" evidence="1">
    <location>
        <begin position="117"/>
        <end position="126"/>
    </location>
</feature>
<sequence>MTPLRPVVLFAAAFAVLLSGGHGLAQSPKPACGPDHAIIYKRAANLLNKAEKKLNDKYTAEAKSLVKEANSLFSILVKECAPTQQERELTEKELQQEAINKKLSEDALAQAEQLMKSAEDKEKKSQQAEAKGQTDLSISYQRQAKSEYERAHALSVKAEIYALRNQEMIFRFLNK</sequence>
<gene>
    <name evidence="3" type="ORF">ENV62_05845</name>
</gene>
<proteinExistence type="predicted"/>
<feature type="region of interest" description="Disordered" evidence="1">
    <location>
        <begin position="115"/>
        <end position="138"/>
    </location>
</feature>
<evidence type="ECO:0000313" key="3">
    <source>
        <dbReference type="EMBL" id="HGB14740.1"/>
    </source>
</evidence>
<keyword evidence="2" id="KW-0732">Signal</keyword>
<organism evidence="3">
    <name type="scientific">Desulfobacca acetoxidans</name>
    <dbReference type="NCBI Taxonomy" id="60893"/>
    <lineage>
        <taxon>Bacteria</taxon>
        <taxon>Pseudomonadati</taxon>
        <taxon>Thermodesulfobacteriota</taxon>
        <taxon>Desulfobaccia</taxon>
        <taxon>Desulfobaccales</taxon>
        <taxon>Desulfobaccaceae</taxon>
        <taxon>Desulfobacca</taxon>
    </lineage>
</organism>
<evidence type="ECO:0008006" key="4">
    <source>
        <dbReference type="Google" id="ProtNLM"/>
    </source>
</evidence>
<evidence type="ECO:0000256" key="1">
    <source>
        <dbReference type="SAM" id="MobiDB-lite"/>
    </source>
</evidence>
<name>A0A7C3SIZ7_9BACT</name>
<comment type="caution">
    <text evidence="3">The sequence shown here is derived from an EMBL/GenBank/DDBJ whole genome shotgun (WGS) entry which is preliminary data.</text>
</comment>
<accession>A0A7C3SIZ7</accession>
<dbReference type="EMBL" id="DTHB01000043">
    <property type="protein sequence ID" value="HGB14740.1"/>
    <property type="molecule type" value="Genomic_DNA"/>
</dbReference>